<sequence length="394" mass="43558">MNWAEPPPVDLQLRPVPAMQSNMPSFESSVPSHSSNHRRLSATSTLVLINVFFNGFLQGIELFYQDGLKETVGNLIGSSHQIVLGIGESIFSVQFYERVQCIFSDATYPRDVMCVEGISFGLVKFINGKPQTRLSPYCGCSKPFGPFLKQQDGLYGLALFLFTTNPRYCSGPWHITFIRRADVLVSGIPSGDVDEYRKEYTLLTPSQHLYDPDQHLAPWLGNSPSSSYGLKRPLGTTQGEYRLWFPIPSNLNRIIIHGQLVHTSKPTYLIIGLELQSDSPASNALLGFRSLCQEDAVITFLNYQCTINGLCILKSNSSDEFAGLTSLGIMTDGPYGPVVHFVESSFGRVFTPMSFIPVDEGKVPLIQTVSLNKSVRGLYAFVGEHINAIGILEA</sequence>
<evidence type="ECO:0000313" key="2">
    <source>
        <dbReference type="Proteomes" id="UP001152300"/>
    </source>
</evidence>
<reference evidence="1" key="1">
    <citation type="submission" date="2022-11" db="EMBL/GenBank/DDBJ databases">
        <title>Genome Resource of Sclerotinia nivalis Strain SnTB1, a Plant Pathogen Isolated from American Ginseng.</title>
        <authorList>
            <person name="Fan S."/>
        </authorList>
    </citation>
    <scope>NUCLEOTIDE SEQUENCE</scope>
    <source>
        <strain evidence="1">SnTB1</strain>
    </source>
</reference>
<evidence type="ECO:0000313" key="1">
    <source>
        <dbReference type="EMBL" id="KAJ8059785.1"/>
    </source>
</evidence>
<accession>A0A9X0ABQ3</accession>
<protein>
    <submittedName>
        <fullName evidence="1">Uncharacterized protein</fullName>
    </submittedName>
</protein>
<dbReference type="AlphaFoldDB" id="A0A9X0ABQ3"/>
<comment type="caution">
    <text evidence="1">The sequence shown here is derived from an EMBL/GenBank/DDBJ whole genome shotgun (WGS) entry which is preliminary data.</text>
</comment>
<keyword evidence="2" id="KW-1185">Reference proteome</keyword>
<gene>
    <name evidence="1" type="ORF">OCU04_011417</name>
</gene>
<organism evidence="1 2">
    <name type="scientific">Sclerotinia nivalis</name>
    <dbReference type="NCBI Taxonomy" id="352851"/>
    <lineage>
        <taxon>Eukaryota</taxon>
        <taxon>Fungi</taxon>
        <taxon>Dikarya</taxon>
        <taxon>Ascomycota</taxon>
        <taxon>Pezizomycotina</taxon>
        <taxon>Leotiomycetes</taxon>
        <taxon>Helotiales</taxon>
        <taxon>Sclerotiniaceae</taxon>
        <taxon>Sclerotinia</taxon>
    </lineage>
</organism>
<name>A0A9X0ABQ3_9HELO</name>
<proteinExistence type="predicted"/>
<dbReference type="Proteomes" id="UP001152300">
    <property type="component" value="Unassembled WGS sequence"/>
</dbReference>
<dbReference type="EMBL" id="JAPEIS010000014">
    <property type="protein sequence ID" value="KAJ8059785.1"/>
    <property type="molecule type" value="Genomic_DNA"/>
</dbReference>
<dbReference type="OrthoDB" id="5419895at2759"/>